<name>A0A3N4YKE6_9MICO</name>
<keyword evidence="4" id="KW-1185">Reference proteome</keyword>
<dbReference type="InterPro" id="IPR006674">
    <property type="entry name" value="HD_domain"/>
</dbReference>
<organism evidence="3 4">
    <name type="scientific">Myceligenerans xiligouense</name>
    <dbReference type="NCBI Taxonomy" id="253184"/>
    <lineage>
        <taxon>Bacteria</taxon>
        <taxon>Bacillati</taxon>
        <taxon>Actinomycetota</taxon>
        <taxon>Actinomycetes</taxon>
        <taxon>Micrococcales</taxon>
        <taxon>Promicromonosporaceae</taxon>
        <taxon>Myceligenerans</taxon>
    </lineage>
</organism>
<protein>
    <submittedName>
        <fullName evidence="3">HD domain-containing protein</fullName>
    </submittedName>
</protein>
<proteinExistence type="predicted"/>
<feature type="domain" description="HD" evidence="2">
    <location>
        <begin position="98"/>
        <end position="197"/>
    </location>
</feature>
<gene>
    <name evidence="3" type="ORF">EDD34_0467</name>
</gene>
<evidence type="ECO:0000256" key="1">
    <source>
        <dbReference type="SAM" id="MobiDB-lite"/>
    </source>
</evidence>
<accession>A0A3N4YKE6</accession>
<dbReference type="SUPFAM" id="SSF109604">
    <property type="entry name" value="HD-domain/PDEase-like"/>
    <property type="match status" value="1"/>
</dbReference>
<comment type="caution">
    <text evidence="3">The sequence shown here is derived from an EMBL/GenBank/DDBJ whole genome shotgun (WGS) entry which is preliminary data.</text>
</comment>
<reference evidence="3 4" key="1">
    <citation type="submission" date="2018-11" db="EMBL/GenBank/DDBJ databases">
        <title>Sequencing the genomes of 1000 actinobacteria strains.</title>
        <authorList>
            <person name="Klenk H.-P."/>
        </authorList>
    </citation>
    <scope>NUCLEOTIDE SEQUENCE [LARGE SCALE GENOMIC DNA]</scope>
    <source>
        <strain evidence="3 4">DSM 15700</strain>
    </source>
</reference>
<evidence type="ECO:0000313" key="3">
    <source>
        <dbReference type="EMBL" id="RPF19896.1"/>
    </source>
</evidence>
<feature type="region of interest" description="Disordered" evidence="1">
    <location>
        <begin position="273"/>
        <end position="294"/>
    </location>
</feature>
<dbReference type="Pfam" id="PF01966">
    <property type="entry name" value="HD"/>
    <property type="match status" value="1"/>
</dbReference>
<dbReference type="EMBL" id="RKQZ01000001">
    <property type="protein sequence ID" value="RPF19896.1"/>
    <property type="molecule type" value="Genomic_DNA"/>
</dbReference>
<dbReference type="Proteomes" id="UP000280501">
    <property type="component" value="Unassembled WGS sequence"/>
</dbReference>
<evidence type="ECO:0000259" key="2">
    <source>
        <dbReference type="Pfam" id="PF01966"/>
    </source>
</evidence>
<sequence length="294" mass="32593">MPGLVRFDLGMAEFLRRLVTADLDEIPGSNDEAWGNGGLFVGWREARRRWEAGLDEYTAQPRPEVLMGSYGMPGIRPLPDGVAWTLSGLETPLRLAVHLRLVHDVAVRLLDGLAETFPSLEVDRRAVEFGAATHDIGKVIHRSELIGPGSQHEEAGRQLLLRTGHDERLARYAATHGTWDAPDRQLEDLLVTLADKVWKGKRVSGLEERITDMIAGLTTRERWEVFLSVDQLCEDLAADADQRLAHHSAAPIDIGPDGPITAGLSARRRRAAARQRMTSPMTPVIRYGRPRDGV</sequence>
<dbReference type="AlphaFoldDB" id="A0A3N4YKE6"/>
<evidence type="ECO:0000313" key="4">
    <source>
        <dbReference type="Proteomes" id="UP000280501"/>
    </source>
</evidence>